<gene>
    <name evidence="2" type="ORF">GCM10007301_22440</name>
</gene>
<keyword evidence="3" id="KW-1185">Reference proteome</keyword>
<proteinExistence type="predicted"/>
<reference evidence="2" key="2">
    <citation type="submission" date="2020-09" db="EMBL/GenBank/DDBJ databases">
        <authorList>
            <person name="Sun Q."/>
            <person name="Sedlacek I."/>
        </authorList>
    </citation>
    <scope>NUCLEOTIDE SEQUENCE</scope>
    <source>
        <strain evidence="2">CCM 7897</strain>
    </source>
</reference>
<dbReference type="InterPro" id="IPR040803">
    <property type="entry name" value="MfnD_preATP-grasp"/>
</dbReference>
<sequence>MLLALRLMGDERRSMRVFLCEYLTAGGFRAAPLEALAPDRVRQALLLRDALARDLEAIPGVTVVLAHDDRLPAPETLSTAVPDGTDPWVIWTELARQANVVWPVALEPARLATMASSFRHLTPHVIAPSADALALTADPLRLSSLLARAGVPVADTRGAPASLSVLARPDGTTLLGVNIPDLAADGSARAITVGARPDTNGALAALAAAVVEAVPGLLGLVDIHIRLQPGAATVTGIQPGPGLAYAGLHRSRGINPLAFLPALIREGRPPRMPHLPPPQPVTVCLSD</sequence>
<dbReference type="Proteomes" id="UP000606044">
    <property type="component" value="Unassembled WGS sequence"/>
</dbReference>
<evidence type="ECO:0000313" key="3">
    <source>
        <dbReference type="Proteomes" id="UP000606044"/>
    </source>
</evidence>
<reference evidence="2" key="1">
    <citation type="journal article" date="2014" name="Int. J. Syst. Evol. Microbiol.">
        <title>Complete genome sequence of Corynebacterium casei LMG S-19264T (=DSM 44701T), isolated from a smear-ripened cheese.</title>
        <authorList>
            <consortium name="US DOE Joint Genome Institute (JGI-PGF)"/>
            <person name="Walter F."/>
            <person name="Albersmeier A."/>
            <person name="Kalinowski J."/>
            <person name="Ruckert C."/>
        </authorList>
    </citation>
    <scope>NUCLEOTIDE SEQUENCE</scope>
    <source>
        <strain evidence="2">CCM 7897</strain>
    </source>
</reference>
<evidence type="ECO:0000259" key="1">
    <source>
        <dbReference type="Pfam" id="PF18301"/>
    </source>
</evidence>
<dbReference type="Pfam" id="PF18301">
    <property type="entry name" value="preATP-grasp_3"/>
    <property type="match status" value="1"/>
</dbReference>
<organism evidence="2 3">
    <name type="scientific">Azorhizobium oxalatiphilum</name>
    <dbReference type="NCBI Taxonomy" id="980631"/>
    <lineage>
        <taxon>Bacteria</taxon>
        <taxon>Pseudomonadati</taxon>
        <taxon>Pseudomonadota</taxon>
        <taxon>Alphaproteobacteria</taxon>
        <taxon>Hyphomicrobiales</taxon>
        <taxon>Xanthobacteraceae</taxon>
        <taxon>Azorhizobium</taxon>
    </lineage>
</organism>
<accession>A0A917FBI4</accession>
<comment type="caution">
    <text evidence="2">The sequence shown here is derived from an EMBL/GenBank/DDBJ whole genome shotgun (WGS) entry which is preliminary data.</text>
</comment>
<name>A0A917FBI4_9HYPH</name>
<feature type="domain" description="Tyramine--L-glutamate ligase pre ATP-grasp" evidence="1">
    <location>
        <begin position="61"/>
        <end position="107"/>
    </location>
</feature>
<evidence type="ECO:0000313" key="2">
    <source>
        <dbReference type="EMBL" id="GGF62192.1"/>
    </source>
</evidence>
<dbReference type="EMBL" id="BMCT01000002">
    <property type="protein sequence ID" value="GGF62192.1"/>
    <property type="molecule type" value="Genomic_DNA"/>
</dbReference>
<dbReference type="RefSeq" id="WP_188578437.1">
    <property type="nucleotide sequence ID" value="NZ_BMCT01000002.1"/>
</dbReference>
<dbReference type="AlphaFoldDB" id="A0A917FBI4"/>
<protein>
    <recommendedName>
        <fullName evidence="1">Tyramine--L-glutamate ligase pre ATP-grasp domain-containing protein</fullName>
    </recommendedName>
</protein>